<comment type="caution">
    <text evidence="1">The sequence shown here is derived from an EMBL/GenBank/DDBJ whole genome shotgun (WGS) entry which is preliminary data.</text>
</comment>
<evidence type="ECO:0000313" key="2">
    <source>
        <dbReference type="Proteomes" id="UP001501759"/>
    </source>
</evidence>
<sequence>MADPGAEGAEGSGPRGQPVLARALDELGGISRRTFYRWREPRIAPACIRLPNGELRVRRDVLNDWLEERAEGVAS</sequence>
<evidence type="ECO:0000313" key="1">
    <source>
        <dbReference type="EMBL" id="GAA5014852.1"/>
    </source>
</evidence>
<name>A0ABP9J0E1_9ACTN</name>
<dbReference type="Proteomes" id="UP001501759">
    <property type="component" value="Unassembled WGS sequence"/>
</dbReference>
<keyword evidence="2" id="KW-1185">Reference proteome</keyword>
<accession>A0ABP9J0E1</accession>
<reference evidence="2" key="1">
    <citation type="journal article" date="2019" name="Int. J. Syst. Evol. Microbiol.">
        <title>The Global Catalogue of Microorganisms (GCM) 10K type strain sequencing project: providing services to taxonomists for standard genome sequencing and annotation.</title>
        <authorList>
            <consortium name="The Broad Institute Genomics Platform"/>
            <consortium name="The Broad Institute Genome Sequencing Center for Infectious Disease"/>
            <person name="Wu L."/>
            <person name="Ma J."/>
        </authorList>
    </citation>
    <scope>NUCLEOTIDE SEQUENCE [LARGE SCALE GENOMIC DNA]</scope>
    <source>
        <strain evidence="2">JCM 18409</strain>
    </source>
</reference>
<proteinExistence type="predicted"/>
<gene>
    <name evidence="1" type="ORF">GCM10023335_39010</name>
</gene>
<protein>
    <recommendedName>
        <fullName evidence="3">Helix-turn-helix domain-containing protein</fullName>
    </recommendedName>
</protein>
<organism evidence="1 2">
    <name type="scientific">Streptomyces siamensis</name>
    <dbReference type="NCBI Taxonomy" id="1274986"/>
    <lineage>
        <taxon>Bacteria</taxon>
        <taxon>Bacillati</taxon>
        <taxon>Actinomycetota</taxon>
        <taxon>Actinomycetes</taxon>
        <taxon>Kitasatosporales</taxon>
        <taxon>Streptomycetaceae</taxon>
        <taxon>Streptomyces</taxon>
    </lineage>
</organism>
<dbReference type="EMBL" id="BAABKB010000013">
    <property type="protein sequence ID" value="GAA5014852.1"/>
    <property type="molecule type" value="Genomic_DNA"/>
</dbReference>
<evidence type="ECO:0008006" key="3">
    <source>
        <dbReference type="Google" id="ProtNLM"/>
    </source>
</evidence>